<keyword evidence="2" id="KW-1185">Reference proteome</keyword>
<evidence type="ECO:0000313" key="2">
    <source>
        <dbReference type="Proteomes" id="UP000631421"/>
    </source>
</evidence>
<evidence type="ECO:0000313" key="1">
    <source>
        <dbReference type="EMBL" id="MBD2152182.1"/>
    </source>
</evidence>
<reference evidence="1" key="1">
    <citation type="journal article" date="2015" name="ISME J.">
        <title>Draft Genome Sequence of Streptomyces incarnatus NRRL8089, which Produces the Nucleoside Antibiotic Sinefungin.</title>
        <authorList>
            <person name="Oshima K."/>
            <person name="Hattori M."/>
            <person name="Shimizu H."/>
            <person name="Fukuda K."/>
            <person name="Nemoto M."/>
            <person name="Inagaki K."/>
            <person name="Tamura T."/>
        </authorList>
    </citation>
    <scope>NUCLEOTIDE SEQUENCE</scope>
    <source>
        <strain evidence="1">FACHB-1277</strain>
    </source>
</reference>
<sequence length="51" mass="5764">MNINQRKAEADANHKANLAALVKRRMEVARANNDTNLLNALEQEMKQMGLN</sequence>
<gene>
    <name evidence="1" type="ORF">H6F44_18950</name>
</gene>
<protein>
    <submittedName>
        <fullName evidence="1">Uncharacterized protein</fullName>
    </submittedName>
</protein>
<dbReference type="Proteomes" id="UP000631421">
    <property type="component" value="Unassembled WGS sequence"/>
</dbReference>
<dbReference type="RefSeq" id="WP_190352590.1">
    <property type="nucleotide sequence ID" value="NZ_JACJPY010000086.1"/>
</dbReference>
<proteinExistence type="predicted"/>
<reference evidence="1" key="2">
    <citation type="submission" date="2020-08" db="EMBL/GenBank/DDBJ databases">
        <authorList>
            <person name="Chen M."/>
            <person name="Teng W."/>
            <person name="Zhao L."/>
            <person name="Hu C."/>
            <person name="Zhou Y."/>
            <person name="Han B."/>
            <person name="Song L."/>
            <person name="Shu W."/>
        </authorList>
    </citation>
    <scope>NUCLEOTIDE SEQUENCE</scope>
    <source>
        <strain evidence="1">FACHB-1277</strain>
    </source>
</reference>
<comment type="caution">
    <text evidence="1">The sequence shown here is derived from an EMBL/GenBank/DDBJ whole genome shotgun (WGS) entry which is preliminary data.</text>
</comment>
<dbReference type="AlphaFoldDB" id="A0A926Z7X6"/>
<accession>A0A926Z7X6</accession>
<organism evidence="1 2">
    <name type="scientific">Pseudanabaena cinerea FACHB-1277</name>
    <dbReference type="NCBI Taxonomy" id="2949581"/>
    <lineage>
        <taxon>Bacteria</taxon>
        <taxon>Bacillati</taxon>
        <taxon>Cyanobacteriota</taxon>
        <taxon>Cyanophyceae</taxon>
        <taxon>Pseudanabaenales</taxon>
        <taxon>Pseudanabaenaceae</taxon>
        <taxon>Pseudanabaena</taxon>
        <taxon>Pseudanabaena cinerea</taxon>
    </lineage>
</organism>
<dbReference type="EMBL" id="JACJPY010000086">
    <property type="protein sequence ID" value="MBD2152182.1"/>
    <property type="molecule type" value="Genomic_DNA"/>
</dbReference>
<name>A0A926Z7X6_9CYAN</name>